<keyword evidence="3" id="KW-0328">Glycosyltransferase</keyword>
<dbReference type="Proteomes" id="UP000317716">
    <property type="component" value="Unassembled WGS sequence"/>
</dbReference>
<evidence type="ECO:0000256" key="2">
    <source>
        <dbReference type="ARBA" id="ARBA00022475"/>
    </source>
</evidence>
<feature type="transmembrane region" description="Helical" evidence="9">
    <location>
        <begin position="287"/>
        <end position="311"/>
    </location>
</feature>
<feature type="transmembrane region" description="Helical" evidence="9">
    <location>
        <begin position="401"/>
        <end position="420"/>
    </location>
</feature>
<dbReference type="GO" id="GO:0009103">
    <property type="term" value="P:lipopolysaccharide biosynthetic process"/>
    <property type="evidence" value="ECO:0007669"/>
    <property type="project" value="UniProtKB-ARBA"/>
</dbReference>
<keyword evidence="2" id="KW-1003">Cell membrane</keyword>
<keyword evidence="4 11" id="KW-0808">Transferase</keyword>
<evidence type="ECO:0000256" key="5">
    <source>
        <dbReference type="ARBA" id="ARBA00022692"/>
    </source>
</evidence>
<sequence length="572" mass="61550">MGCDDPGHRDARRSRLDSRSRLQPEAARPEAGRARDVVFLLILCAVAFGWQLGRLGLIDPDEPFYAQTAREMLARHDWVTPWIFGQPQFEKPIFFYWLEMIAFAALGRSELAARFPSALFGTLLVIATYAFGARAFGRRVAWLGALVLGTSLIYAAQSRLAMTDMVFTFFVCVACFASADALTAATARPGRWVLAFVASGFATLTKGPIGSLIPLLAGLTFAWSSGRASRPGARTALGGVALGLAIAAPWFAVMLARYGWLYFRSFFIHENLTRLFFAEHPSNNHVLYYPAVLLVGIIPWLPVLGVAIARLGQRSQGGSARRYLECWIVSGLAFFTLAQSKLPSYVLFLFVPLALLLGATLDSLLREGHRSPGERRVARGGALIQLAGSLGLLVYRPLAAIPLPASVVPGCLAAAAALLWRRPAAPWVAMSALSTVALVVCFTGWAAAPMEAELSVRLAAERIAKAGTAEPLLATPLLVRGLHYYTGAPVQVWSGRPRAFFTPHPLRVVVGAAGLQSFVRAEGLTRCVLSASRWRSLAASLPRGMVADSFLAGDKVVVRLLPAPVGAVGLSP</sequence>
<feature type="region of interest" description="Disordered" evidence="8">
    <location>
        <begin position="1"/>
        <end position="27"/>
    </location>
</feature>
<feature type="transmembrane region" description="Helical" evidence="9">
    <location>
        <begin position="235"/>
        <end position="256"/>
    </location>
</feature>
<evidence type="ECO:0000259" key="10">
    <source>
        <dbReference type="Pfam" id="PF13231"/>
    </source>
</evidence>
<dbReference type="GO" id="GO:0010041">
    <property type="term" value="P:response to iron(III) ion"/>
    <property type="evidence" value="ECO:0007669"/>
    <property type="project" value="TreeGrafter"/>
</dbReference>
<keyword evidence="7 9" id="KW-0472">Membrane</keyword>
<feature type="transmembrane region" description="Helical" evidence="9">
    <location>
        <begin position="193"/>
        <end position="223"/>
    </location>
</feature>
<feature type="transmembrane region" description="Helical" evidence="9">
    <location>
        <begin position="118"/>
        <end position="134"/>
    </location>
</feature>
<dbReference type="InterPro" id="IPR038731">
    <property type="entry name" value="RgtA/B/C-like"/>
</dbReference>
<feature type="transmembrane region" description="Helical" evidence="9">
    <location>
        <begin position="140"/>
        <end position="156"/>
    </location>
</feature>
<gene>
    <name evidence="11" type="ORF">E6K72_06750</name>
</gene>
<evidence type="ECO:0000256" key="3">
    <source>
        <dbReference type="ARBA" id="ARBA00022676"/>
    </source>
</evidence>
<proteinExistence type="predicted"/>
<reference evidence="11 12" key="1">
    <citation type="journal article" date="2019" name="Nat. Microbiol.">
        <title>Mediterranean grassland soil C-N compound turnover is dependent on rainfall and depth, and is mediated by genomically divergent microorganisms.</title>
        <authorList>
            <person name="Diamond S."/>
            <person name="Andeer P.F."/>
            <person name="Li Z."/>
            <person name="Crits-Christoph A."/>
            <person name="Burstein D."/>
            <person name="Anantharaman K."/>
            <person name="Lane K.R."/>
            <person name="Thomas B.C."/>
            <person name="Pan C."/>
            <person name="Northen T.R."/>
            <person name="Banfield J.F."/>
        </authorList>
    </citation>
    <scope>NUCLEOTIDE SEQUENCE [LARGE SCALE GENOMIC DNA]</scope>
    <source>
        <strain evidence="11">WS_2</strain>
    </source>
</reference>
<evidence type="ECO:0000256" key="9">
    <source>
        <dbReference type="SAM" id="Phobius"/>
    </source>
</evidence>
<name>A0A538SV09_UNCEI</name>
<dbReference type="AlphaFoldDB" id="A0A538SV09"/>
<dbReference type="PANTHER" id="PTHR33908:SF3">
    <property type="entry name" value="UNDECAPRENYL PHOSPHATE-ALPHA-4-AMINO-4-DEOXY-L-ARABINOSE ARABINOSYL TRANSFERASE"/>
    <property type="match status" value="1"/>
</dbReference>
<dbReference type="PANTHER" id="PTHR33908">
    <property type="entry name" value="MANNOSYLTRANSFERASE YKCB-RELATED"/>
    <property type="match status" value="1"/>
</dbReference>
<feature type="transmembrane region" description="Helical" evidence="9">
    <location>
        <begin position="37"/>
        <end position="53"/>
    </location>
</feature>
<feature type="transmembrane region" description="Helical" evidence="9">
    <location>
        <begin position="345"/>
        <end position="365"/>
    </location>
</feature>
<feature type="transmembrane region" description="Helical" evidence="9">
    <location>
        <begin position="427"/>
        <end position="448"/>
    </location>
</feature>
<dbReference type="EMBL" id="VBOS01000229">
    <property type="protein sequence ID" value="TMQ55219.1"/>
    <property type="molecule type" value="Genomic_DNA"/>
</dbReference>
<comment type="caution">
    <text evidence="11">The sequence shown here is derived from an EMBL/GenBank/DDBJ whole genome shotgun (WGS) entry which is preliminary data.</text>
</comment>
<evidence type="ECO:0000256" key="4">
    <source>
        <dbReference type="ARBA" id="ARBA00022679"/>
    </source>
</evidence>
<evidence type="ECO:0000313" key="12">
    <source>
        <dbReference type="Proteomes" id="UP000317716"/>
    </source>
</evidence>
<evidence type="ECO:0000256" key="1">
    <source>
        <dbReference type="ARBA" id="ARBA00004651"/>
    </source>
</evidence>
<evidence type="ECO:0000256" key="8">
    <source>
        <dbReference type="SAM" id="MobiDB-lite"/>
    </source>
</evidence>
<feature type="domain" description="Glycosyltransferase RgtA/B/C/D-like" evidence="10">
    <location>
        <begin position="91"/>
        <end position="250"/>
    </location>
</feature>
<dbReference type="InterPro" id="IPR050297">
    <property type="entry name" value="LipidA_mod_glycosyltrf_83"/>
</dbReference>
<dbReference type="GO" id="GO:0005886">
    <property type="term" value="C:plasma membrane"/>
    <property type="evidence" value="ECO:0007669"/>
    <property type="project" value="UniProtKB-SubCell"/>
</dbReference>
<keyword evidence="5 9" id="KW-0812">Transmembrane</keyword>
<evidence type="ECO:0000256" key="6">
    <source>
        <dbReference type="ARBA" id="ARBA00022989"/>
    </source>
</evidence>
<keyword evidence="6 9" id="KW-1133">Transmembrane helix</keyword>
<protein>
    <submittedName>
        <fullName evidence="11">Glycosyltransferase family 39 protein</fullName>
    </submittedName>
</protein>
<dbReference type="Pfam" id="PF13231">
    <property type="entry name" value="PMT_2"/>
    <property type="match status" value="1"/>
</dbReference>
<evidence type="ECO:0000313" key="11">
    <source>
        <dbReference type="EMBL" id="TMQ55219.1"/>
    </source>
</evidence>
<organism evidence="11 12">
    <name type="scientific">Eiseniibacteriota bacterium</name>
    <dbReference type="NCBI Taxonomy" id="2212470"/>
    <lineage>
        <taxon>Bacteria</taxon>
        <taxon>Candidatus Eiseniibacteriota</taxon>
    </lineage>
</organism>
<comment type="subcellular location">
    <subcellularLocation>
        <location evidence="1">Cell membrane</location>
        <topology evidence="1">Multi-pass membrane protein</topology>
    </subcellularLocation>
</comment>
<accession>A0A538SV09</accession>
<evidence type="ECO:0000256" key="7">
    <source>
        <dbReference type="ARBA" id="ARBA00023136"/>
    </source>
</evidence>
<dbReference type="GO" id="GO:0016763">
    <property type="term" value="F:pentosyltransferase activity"/>
    <property type="evidence" value="ECO:0007669"/>
    <property type="project" value="TreeGrafter"/>
</dbReference>